<reference evidence="7 8" key="1">
    <citation type="journal article" date="2009" name="Mikrobiologiia">
        <title>[Phenanthren biodegradation and interaction of Pseudomonas putida BS3701 and Burkholderia sp.BS3702 in plant rhizosphere].</title>
        <authorList>
            <person name="Ovchinnikova A.A."/>
            <person name="Vetrova A.A."/>
            <person name="Filonov A.E."/>
            <person name="Boronin A.M."/>
        </authorList>
    </citation>
    <scope>NUCLEOTIDE SEQUENCE [LARGE SCALE GENOMIC DNA]</scope>
    <source>
        <strain evidence="7 8">BS3701</strain>
    </source>
</reference>
<evidence type="ECO:0000256" key="4">
    <source>
        <dbReference type="ARBA" id="ARBA00023136"/>
    </source>
</evidence>
<dbReference type="Gene3D" id="1.20.1250.20">
    <property type="entry name" value="MFS general substrate transporter like domains"/>
    <property type="match status" value="2"/>
</dbReference>
<feature type="transmembrane region" description="Helical" evidence="5">
    <location>
        <begin position="234"/>
        <end position="255"/>
    </location>
</feature>
<feature type="transmembrane region" description="Helical" evidence="5">
    <location>
        <begin position="148"/>
        <end position="167"/>
    </location>
</feature>
<dbReference type="InterPro" id="IPR036259">
    <property type="entry name" value="MFS_trans_sf"/>
</dbReference>
<dbReference type="GO" id="GO:0016020">
    <property type="term" value="C:membrane"/>
    <property type="evidence" value="ECO:0007669"/>
    <property type="project" value="UniProtKB-SubCell"/>
</dbReference>
<gene>
    <name evidence="7" type="ORF">H0H12_19360</name>
</gene>
<evidence type="ECO:0000259" key="6">
    <source>
        <dbReference type="PROSITE" id="PS50850"/>
    </source>
</evidence>
<name>A0A7D5W3H7_PSEPU</name>
<protein>
    <submittedName>
        <fullName evidence="7">MFS transporter</fullName>
    </submittedName>
</protein>
<feature type="transmembrane region" description="Helical" evidence="5">
    <location>
        <begin position="267"/>
        <end position="286"/>
    </location>
</feature>
<feature type="transmembrane region" description="Helical" evidence="5">
    <location>
        <begin position="331"/>
        <end position="350"/>
    </location>
</feature>
<feature type="transmembrane region" description="Helical" evidence="5">
    <location>
        <begin position="52"/>
        <end position="72"/>
    </location>
</feature>
<dbReference type="Pfam" id="PF07690">
    <property type="entry name" value="MFS_1"/>
    <property type="match status" value="1"/>
</dbReference>
<evidence type="ECO:0000256" key="2">
    <source>
        <dbReference type="ARBA" id="ARBA00022692"/>
    </source>
</evidence>
<dbReference type="PANTHER" id="PTHR23514">
    <property type="entry name" value="BYPASS OF STOP CODON PROTEIN 6"/>
    <property type="match status" value="1"/>
</dbReference>
<keyword evidence="3 5" id="KW-1133">Transmembrane helix</keyword>
<dbReference type="PROSITE" id="PS50850">
    <property type="entry name" value="MFS"/>
    <property type="match status" value="1"/>
</dbReference>
<dbReference type="PANTHER" id="PTHR23514:SF13">
    <property type="entry name" value="INNER MEMBRANE PROTEIN YBJJ"/>
    <property type="match status" value="1"/>
</dbReference>
<evidence type="ECO:0000256" key="3">
    <source>
        <dbReference type="ARBA" id="ARBA00022989"/>
    </source>
</evidence>
<evidence type="ECO:0000313" key="8">
    <source>
        <dbReference type="Proteomes" id="UP000510934"/>
    </source>
</evidence>
<keyword evidence="4 5" id="KW-0472">Membrane</keyword>
<feature type="transmembrane region" description="Helical" evidence="5">
    <location>
        <begin position="78"/>
        <end position="95"/>
    </location>
</feature>
<evidence type="ECO:0000313" key="7">
    <source>
        <dbReference type="EMBL" id="QLJ17230.1"/>
    </source>
</evidence>
<feature type="transmembrane region" description="Helical" evidence="5">
    <location>
        <begin position="196"/>
        <end position="214"/>
    </location>
</feature>
<dbReference type="InterPro" id="IPR011701">
    <property type="entry name" value="MFS"/>
</dbReference>
<feature type="transmembrane region" description="Helical" evidence="5">
    <location>
        <begin position="292"/>
        <end position="310"/>
    </location>
</feature>
<organism evidence="7 8">
    <name type="scientific">Pseudomonas putida</name>
    <name type="common">Arthrobacter siderocapsulatus</name>
    <dbReference type="NCBI Taxonomy" id="303"/>
    <lineage>
        <taxon>Bacteria</taxon>
        <taxon>Pseudomonadati</taxon>
        <taxon>Pseudomonadota</taxon>
        <taxon>Gammaproteobacteria</taxon>
        <taxon>Pseudomonadales</taxon>
        <taxon>Pseudomonadaceae</taxon>
        <taxon>Pseudomonas</taxon>
    </lineage>
</organism>
<evidence type="ECO:0000256" key="1">
    <source>
        <dbReference type="ARBA" id="ARBA00004141"/>
    </source>
</evidence>
<feature type="transmembrane region" description="Helical" evidence="5">
    <location>
        <begin position="116"/>
        <end position="136"/>
    </location>
</feature>
<feature type="transmembrane region" description="Helical" evidence="5">
    <location>
        <begin position="356"/>
        <end position="374"/>
    </location>
</feature>
<feature type="domain" description="Major facilitator superfamily (MFS) profile" evidence="6">
    <location>
        <begin position="1"/>
        <end position="378"/>
    </location>
</feature>
<sequence>MMYVWSTGVSAFRHQMGLSGDAGDVNFGLLALGIGIGSSVGAFIVGGLIDRFGAKAVVCACLIGYPLSIIPMGFVSEFYFALTFGAVLGLLRGALDTAINAHGIQVERFYQRPIMSAFHAFYALGGFFAGMAGSWFSGLYHESASVQFSVMGGVILVSGALVSFWLLGKNDVPALEAAPAGAEVSSSLPVAPTSKAIVILMVGLGLLLLGAMIGESVIGDWGQEFVRREFATTAALAGVAVSTFTGAEFVGRFLGDRLAARFGSTQVIFCSSIIAIVGLVVVVLGGSAATSIAGFGLFGLGMSCIAPLLLSSAGRMDPANAGRNIAIVNSIGYSGMLVAPAAITVIVNAFGLGALIYLPIVMMMLLALFGPLMLRTPKSQSSVSPTTQWAATPK</sequence>
<feature type="transmembrane region" description="Helical" evidence="5">
    <location>
        <begin position="25"/>
        <end position="45"/>
    </location>
</feature>
<dbReference type="Proteomes" id="UP000510934">
    <property type="component" value="Chromosome"/>
</dbReference>
<comment type="subcellular location">
    <subcellularLocation>
        <location evidence="1">Membrane</location>
        <topology evidence="1">Multi-pass membrane protein</topology>
    </subcellularLocation>
</comment>
<evidence type="ECO:0000256" key="5">
    <source>
        <dbReference type="SAM" id="Phobius"/>
    </source>
</evidence>
<dbReference type="AlphaFoldDB" id="A0A7D5W3H7"/>
<dbReference type="EMBL" id="CP059052">
    <property type="protein sequence ID" value="QLJ17230.1"/>
    <property type="molecule type" value="Genomic_DNA"/>
</dbReference>
<dbReference type="SUPFAM" id="SSF103473">
    <property type="entry name" value="MFS general substrate transporter"/>
    <property type="match status" value="1"/>
</dbReference>
<keyword evidence="2 5" id="KW-0812">Transmembrane</keyword>
<dbReference type="InterPro" id="IPR051788">
    <property type="entry name" value="MFS_Transporter"/>
</dbReference>
<accession>A0A7D5W3H7</accession>
<dbReference type="GO" id="GO:0022857">
    <property type="term" value="F:transmembrane transporter activity"/>
    <property type="evidence" value="ECO:0007669"/>
    <property type="project" value="InterPro"/>
</dbReference>
<proteinExistence type="predicted"/>
<dbReference type="InterPro" id="IPR020846">
    <property type="entry name" value="MFS_dom"/>
</dbReference>